<organism evidence="2">
    <name type="scientific">Heliothis virescens</name>
    <name type="common">Tobacco budworm moth</name>
    <dbReference type="NCBI Taxonomy" id="7102"/>
    <lineage>
        <taxon>Eukaryota</taxon>
        <taxon>Metazoa</taxon>
        <taxon>Ecdysozoa</taxon>
        <taxon>Arthropoda</taxon>
        <taxon>Hexapoda</taxon>
        <taxon>Insecta</taxon>
        <taxon>Pterygota</taxon>
        <taxon>Neoptera</taxon>
        <taxon>Endopterygota</taxon>
        <taxon>Lepidoptera</taxon>
        <taxon>Glossata</taxon>
        <taxon>Ditrysia</taxon>
        <taxon>Noctuoidea</taxon>
        <taxon>Noctuidae</taxon>
        <taxon>Heliothinae</taxon>
        <taxon>Heliothis</taxon>
    </lineage>
</organism>
<feature type="transmembrane region" description="Helical" evidence="1">
    <location>
        <begin position="40"/>
        <end position="61"/>
    </location>
</feature>
<reference evidence="2" key="1">
    <citation type="submission" date="2017-09" db="EMBL/GenBank/DDBJ databases">
        <title>Contemporary evolution of a Lepidopteran species, Heliothis virescens, in response to modern agricultural practices.</title>
        <authorList>
            <person name="Fritz M.L."/>
            <person name="Deyonke A.M."/>
            <person name="Papanicolaou A."/>
            <person name="Micinski S."/>
            <person name="Westbrook J."/>
            <person name="Gould F."/>
        </authorList>
    </citation>
    <scope>NUCLEOTIDE SEQUENCE [LARGE SCALE GENOMIC DNA]</scope>
    <source>
        <strain evidence="2">HvINT-</strain>
        <tissue evidence="2">Whole body</tissue>
    </source>
</reference>
<protein>
    <submittedName>
        <fullName evidence="2">Uncharacterized protein</fullName>
    </submittedName>
</protein>
<dbReference type="STRING" id="7102.A0A2A4K0C9"/>
<evidence type="ECO:0000256" key="1">
    <source>
        <dbReference type="SAM" id="Phobius"/>
    </source>
</evidence>
<sequence length="70" mass="8139">MLEHTPTDVDDRPTLHVYIADCGLLPTPQPFYISDDPYDLWAWIKASAVPLTMSFSILGFFQWMMMKMEI</sequence>
<proteinExistence type="predicted"/>
<keyword evidence="1" id="KW-1133">Transmembrane helix</keyword>
<keyword evidence="1" id="KW-0812">Transmembrane</keyword>
<dbReference type="AlphaFoldDB" id="A0A2A4K0C9"/>
<accession>A0A2A4K0C9</accession>
<gene>
    <name evidence="2" type="ORF">B5V51_7513</name>
</gene>
<evidence type="ECO:0000313" key="2">
    <source>
        <dbReference type="EMBL" id="PCG77354.1"/>
    </source>
</evidence>
<dbReference type="EMBL" id="NWSH01000331">
    <property type="protein sequence ID" value="PCG77354.1"/>
    <property type="molecule type" value="Genomic_DNA"/>
</dbReference>
<keyword evidence="1" id="KW-0472">Membrane</keyword>
<name>A0A2A4K0C9_HELVI</name>
<comment type="caution">
    <text evidence="2">The sequence shown here is derived from an EMBL/GenBank/DDBJ whole genome shotgun (WGS) entry which is preliminary data.</text>
</comment>